<feature type="signal peptide" evidence="2">
    <location>
        <begin position="1"/>
        <end position="21"/>
    </location>
</feature>
<dbReference type="Pfam" id="PF13202">
    <property type="entry name" value="EF-hand_5"/>
    <property type="match status" value="2"/>
</dbReference>
<dbReference type="EMBL" id="CALNXJ010000030">
    <property type="protein sequence ID" value="CAH3136265.1"/>
    <property type="molecule type" value="Genomic_DNA"/>
</dbReference>
<keyword evidence="1" id="KW-0106">Calcium</keyword>
<evidence type="ECO:0000313" key="4">
    <source>
        <dbReference type="EMBL" id="CAH3136265.1"/>
    </source>
</evidence>
<feature type="chain" id="PRO_5043527148" description="EF-hand domain-containing protein" evidence="2">
    <location>
        <begin position="22"/>
        <end position="90"/>
    </location>
</feature>
<keyword evidence="5" id="KW-1185">Reference proteome</keyword>
<dbReference type="SUPFAM" id="SSF47473">
    <property type="entry name" value="EF-hand"/>
    <property type="match status" value="1"/>
</dbReference>
<keyword evidence="2" id="KW-0732">Signal</keyword>
<name>A0AAU9X5C1_9CNID</name>
<sequence length="90" mass="10012">MADTKVFILFVSLAWAIGAFGRPVEISEERDIENARFRTIDENGDGVITSEELMIGLKMPAVRANKYMVAFDMNGDGGLQRSEFLNIPNT</sequence>
<reference evidence="4 5" key="1">
    <citation type="submission" date="2022-05" db="EMBL/GenBank/DDBJ databases">
        <authorList>
            <consortium name="Genoscope - CEA"/>
            <person name="William W."/>
        </authorList>
    </citation>
    <scope>NUCLEOTIDE SEQUENCE [LARGE SCALE GENOMIC DNA]</scope>
</reference>
<dbReference type="PROSITE" id="PS50222">
    <property type="entry name" value="EF_HAND_2"/>
    <property type="match status" value="1"/>
</dbReference>
<dbReference type="Gene3D" id="1.10.238.10">
    <property type="entry name" value="EF-hand"/>
    <property type="match status" value="1"/>
</dbReference>
<comment type="caution">
    <text evidence="4">The sequence shown here is derived from an EMBL/GenBank/DDBJ whole genome shotgun (WGS) entry which is preliminary data.</text>
</comment>
<dbReference type="CDD" id="cd00051">
    <property type="entry name" value="EFh"/>
    <property type="match status" value="1"/>
</dbReference>
<evidence type="ECO:0000259" key="3">
    <source>
        <dbReference type="PROSITE" id="PS50222"/>
    </source>
</evidence>
<evidence type="ECO:0000256" key="1">
    <source>
        <dbReference type="ARBA" id="ARBA00022837"/>
    </source>
</evidence>
<dbReference type="GO" id="GO:0005509">
    <property type="term" value="F:calcium ion binding"/>
    <property type="evidence" value="ECO:0007669"/>
    <property type="project" value="InterPro"/>
</dbReference>
<proteinExistence type="predicted"/>
<organism evidence="4 5">
    <name type="scientific">Pocillopora meandrina</name>
    <dbReference type="NCBI Taxonomy" id="46732"/>
    <lineage>
        <taxon>Eukaryota</taxon>
        <taxon>Metazoa</taxon>
        <taxon>Cnidaria</taxon>
        <taxon>Anthozoa</taxon>
        <taxon>Hexacorallia</taxon>
        <taxon>Scleractinia</taxon>
        <taxon>Astrocoeniina</taxon>
        <taxon>Pocilloporidae</taxon>
        <taxon>Pocillopora</taxon>
    </lineage>
</organism>
<dbReference type="Proteomes" id="UP001159428">
    <property type="component" value="Unassembled WGS sequence"/>
</dbReference>
<evidence type="ECO:0000313" key="5">
    <source>
        <dbReference type="Proteomes" id="UP001159428"/>
    </source>
</evidence>
<dbReference type="AlphaFoldDB" id="A0AAU9X5C1"/>
<feature type="domain" description="EF-hand" evidence="3">
    <location>
        <begin position="28"/>
        <end position="63"/>
    </location>
</feature>
<accession>A0AAU9X5C1</accession>
<dbReference type="PROSITE" id="PS00018">
    <property type="entry name" value="EF_HAND_1"/>
    <property type="match status" value="1"/>
</dbReference>
<dbReference type="InterPro" id="IPR011992">
    <property type="entry name" value="EF-hand-dom_pair"/>
</dbReference>
<dbReference type="InterPro" id="IPR018247">
    <property type="entry name" value="EF_Hand_1_Ca_BS"/>
</dbReference>
<dbReference type="InterPro" id="IPR002048">
    <property type="entry name" value="EF_hand_dom"/>
</dbReference>
<protein>
    <recommendedName>
        <fullName evidence="3">EF-hand domain-containing protein</fullName>
    </recommendedName>
</protein>
<gene>
    <name evidence="4" type="ORF">PMEA_00017629</name>
</gene>
<evidence type="ECO:0000256" key="2">
    <source>
        <dbReference type="SAM" id="SignalP"/>
    </source>
</evidence>